<dbReference type="AlphaFoldDB" id="A0A1U7NUM8"/>
<feature type="chain" id="PRO_5012120634" description="Flagellar assembly protein T N-terminal domain-containing protein" evidence="1">
    <location>
        <begin position="25"/>
        <end position="359"/>
    </location>
</feature>
<accession>A0A1U7NUM8</accession>
<dbReference type="STRING" id="249408.BOO71_0011173"/>
<keyword evidence="3" id="KW-1185">Reference proteome</keyword>
<feature type="signal peptide" evidence="1">
    <location>
        <begin position="1"/>
        <end position="24"/>
    </location>
</feature>
<dbReference type="Proteomes" id="UP000186607">
    <property type="component" value="Unassembled WGS sequence"/>
</dbReference>
<organism evidence="2 3">
    <name type="scientific">Deinococcus marmoris</name>
    <dbReference type="NCBI Taxonomy" id="249408"/>
    <lineage>
        <taxon>Bacteria</taxon>
        <taxon>Thermotogati</taxon>
        <taxon>Deinococcota</taxon>
        <taxon>Deinococci</taxon>
        <taxon>Deinococcales</taxon>
        <taxon>Deinococcaceae</taxon>
        <taxon>Deinococcus</taxon>
    </lineage>
</organism>
<proteinExistence type="predicted"/>
<evidence type="ECO:0000256" key="1">
    <source>
        <dbReference type="SAM" id="SignalP"/>
    </source>
</evidence>
<protein>
    <recommendedName>
        <fullName evidence="4">Flagellar assembly protein T N-terminal domain-containing protein</fullName>
    </recommendedName>
</protein>
<evidence type="ECO:0000313" key="2">
    <source>
        <dbReference type="EMBL" id="OLV16619.1"/>
    </source>
</evidence>
<reference evidence="2 3" key="1">
    <citation type="submission" date="2017-01" db="EMBL/GenBank/DDBJ databases">
        <title>Genome Analysis of Deinococcus marmoris KOPRI26562.</title>
        <authorList>
            <person name="Kim J.H."/>
            <person name="Oh H.-M."/>
        </authorList>
    </citation>
    <scope>NUCLEOTIDE SEQUENCE [LARGE SCALE GENOMIC DNA]</scope>
    <source>
        <strain evidence="2 3">KOPRI26562</strain>
    </source>
</reference>
<sequence length="359" mass="36598">MKASIAHVMTISALALGTSSLAQTAATDTTVLEVQVSGPTRDAAYGQAIGKGIEALVARVLTPGTPAYTQTVAAIPRNEVRLGRVVREGTGAGGVTMTVEISAARGLVERAVLRAQPGLAQTRIAVIIPEVILRRPVPDPAAETEIGRSLVESGLRLVDASQQVLNATREIVRGSPSLNAQALAELRTRLNADLLVTGEAFAEEYGAVAGGLRGYTARLEVKVIDLASGQVLSTQAFQGSAAGATDAVAGKTALMNVGKAAGALLPGKIIGALQGAGTTAPRAYVMRAGPPVTFAQLNALGTRLRGSSTVGAFTIRSVDQAGAVAELQFTGSVTELAALLESLGVQVSGLTGSEITVRF</sequence>
<keyword evidence="1" id="KW-0732">Signal</keyword>
<gene>
    <name evidence="2" type="ORF">BOO71_0011173</name>
</gene>
<dbReference type="EMBL" id="MSTI01000135">
    <property type="protein sequence ID" value="OLV16619.1"/>
    <property type="molecule type" value="Genomic_DNA"/>
</dbReference>
<name>A0A1U7NUM8_9DEIO</name>
<evidence type="ECO:0008006" key="4">
    <source>
        <dbReference type="Google" id="ProtNLM"/>
    </source>
</evidence>
<comment type="caution">
    <text evidence="2">The sequence shown here is derived from an EMBL/GenBank/DDBJ whole genome shotgun (WGS) entry which is preliminary data.</text>
</comment>
<evidence type="ECO:0000313" key="3">
    <source>
        <dbReference type="Proteomes" id="UP000186607"/>
    </source>
</evidence>